<protein>
    <recommendedName>
        <fullName evidence="5">NADP-dependent oxidoreductase domain-containing protein</fullName>
    </recommendedName>
</protein>
<dbReference type="SUPFAM" id="SSF51430">
    <property type="entry name" value="NAD(P)-linked oxidoreductase"/>
    <property type="match status" value="1"/>
</dbReference>
<dbReference type="AlphaFoldDB" id="A0A7C9EMI4"/>
<dbReference type="InterPro" id="IPR018170">
    <property type="entry name" value="Aldo/ket_reductase_CS"/>
</dbReference>
<dbReference type="PROSITE" id="PS00062">
    <property type="entry name" value="ALDOKETO_REDUCTASE_2"/>
    <property type="match status" value="1"/>
</dbReference>
<dbReference type="InterPro" id="IPR044497">
    <property type="entry name" value="AKR4A/B"/>
</dbReference>
<dbReference type="FunFam" id="3.20.20.100:FF:000014">
    <property type="entry name" value="NAD(P)-linked oxidoreductase superfamily protein"/>
    <property type="match status" value="1"/>
</dbReference>
<dbReference type="PANTHER" id="PTHR11732">
    <property type="entry name" value="ALDO/KETO REDUCTASE"/>
    <property type="match status" value="1"/>
</dbReference>
<keyword evidence="1" id="KW-0560">Oxidoreductase</keyword>
<reference evidence="6" key="2">
    <citation type="submission" date="2020-07" db="EMBL/GenBank/DDBJ databases">
        <authorList>
            <person name="Vera ALvarez R."/>
            <person name="Arias-Moreno D.M."/>
            <person name="Jimenez-Jacinto V."/>
            <person name="Jimenez-Bremont J.F."/>
            <person name="Swaminathan K."/>
            <person name="Moose S.P."/>
            <person name="Guerrero-Gonzalez M.L."/>
            <person name="Marino-Ramirez L."/>
            <person name="Landsman D."/>
            <person name="Rodriguez-Kessler M."/>
            <person name="Delgado-Sanchez P."/>
        </authorList>
    </citation>
    <scope>NUCLEOTIDE SEQUENCE</scope>
    <source>
        <tissue evidence="6">Cladode</tissue>
    </source>
</reference>
<dbReference type="Gene3D" id="3.20.20.100">
    <property type="entry name" value="NADP-dependent oxidoreductase domain"/>
    <property type="match status" value="1"/>
</dbReference>
<dbReference type="CDD" id="cd19124">
    <property type="entry name" value="AKR_AKR4A_4B"/>
    <property type="match status" value="1"/>
</dbReference>
<sequence length="345" mass="39005">MIPVDPLPRTRVGILPRMAPNEVAPPLPVPRIQLSHGARNMPVIALGTAADPPVPEEVTKSAVVDAIQLGYRHFDTAHKYRSEQPIGDAMQEALNLGLIQSRDEVFITSKLWCGDAHPHLVVSGLKKTLRNLKMEWIDLYLIHWPLSCTPDKYDFPIKEDDFLPMDFEGVWAAMEECLKLGLAKCIGVSNFTCKKLEHLLSVAKIPPAVNQVEVNPFWQQKKLIDLCRENGIAVTGYSPLGAIGTFYGSNKIMECQILQEIAKSKRKTVPQVCLRWAYEQGIAVAVKSFNRERMKENLMIFDFELSEDDHEKIRGIPQSRTVTGWPYLSKKGPFRTFEELWDGEL</sequence>
<feature type="binding site" evidence="3">
    <location>
        <position position="143"/>
    </location>
    <ligand>
        <name>substrate</name>
    </ligand>
</feature>
<evidence type="ECO:0000256" key="1">
    <source>
        <dbReference type="ARBA" id="ARBA00023002"/>
    </source>
</evidence>
<dbReference type="PRINTS" id="PR00069">
    <property type="entry name" value="ALDKETRDTASE"/>
</dbReference>
<dbReference type="Pfam" id="PF00248">
    <property type="entry name" value="Aldo_ket_red"/>
    <property type="match status" value="1"/>
</dbReference>
<evidence type="ECO:0000256" key="3">
    <source>
        <dbReference type="PIRSR" id="PIRSR000097-2"/>
    </source>
</evidence>
<evidence type="ECO:0000256" key="2">
    <source>
        <dbReference type="PIRSR" id="PIRSR000097-1"/>
    </source>
</evidence>
<name>A0A7C9EMI4_OPUST</name>
<feature type="active site" description="Proton donor" evidence="2">
    <location>
        <position position="80"/>
    </location>
</feature>
<feature type="domain" description="NADP-dependent oxidoreductase" evidence="5">
    <location>
        <begin position="44"/>
        <end position="315"/>
    </location>
</feature>
<dbReference type="EMBL" id="GISG01261093">
    <property type="protein sequence ID" value="MBA4673901.1"/>
    <property type="molecule type" value="Transcribed_RNA"/>
</dbReference>
<evidence type="ECO:0000259" key="5">
    <source>
        <dbReference type="Pfam" id="PF00248"/>
    </source>
</evidence>
<organism evidence="6">
    <name type="scientific">Opuntia streptacantha</name>
    <name type="common">Prickly pear cactus</name>
    <name type="synonym">Opuntia cardona</name>
    <dbReference type="NCBI Taxonomy" id="393608"/>
    <lineage>
        <taxon>Eukaryota</taxon>
        <taxon>Viridiplantae</taxon>
        <taxon>Streptophyta</taxon>
        <taxon>Embryophyta</taxon>
        <taxon>Tracheophyta</taxon>
        <taxon>Spermatophyta</taxon>
        <taxon>Magnoliopsida</taxon>
        <taxon>eudicotyledons</taxon>
        <taxon>Gunneridae</taxon>
        <taxon>Pentapetalae</taxon>
        <taxon>Caryophyllales</taxon>
        <taxon>Cactineae</taxon>
        <taxon>Cactaceae</taxon>
        <taxon>Opuntioideae</taxon>
        <taxon>Opuntia</taxon>
    </lineage>
</organism>
<dbReference type="PROSITE" id="PS00798">
    <property type="entry name" value="ALDOKETO_REDUCTASE_1"/>
    <property type="match status" value="1"/>
</dbReference>
<dbReference type="InterPro" id="IPR036812">
    <property type="entry name" value="NAD(P)_OxRdtase_dom_sf"/>
</dbReference>
<evidence type="ECO:0000313" key="6">
    <source>
        <dbReference type="EMBL" id="MBA4673901.1"/>
    </source>
</evidence>
<accession>A0A7C9EMI4</accession>
<dbReference type="GO" id="GO:0016616">
    <property type="term" value="F:oxidoreductase activity, acting on the CH-OH group of donors, NAD or NADP as acceptor"/>
    <property type="evidence" value="ECO:0007669"/>
    <property type="project" value="InterPro"/>
</dbReference>
<reference evidence="6" key="1">
    <citation type="journal article" date="2013" name="J. Plant Res.">
        <title>Effect of fungi and light on seed germination of three Opuntia species from semiarid lands of central Mexico.</title>
        <authorList>
            <person name="Delgado-Sanchez P."/>
            <person name="Jimenez-Bremont J.F."/>
            <person name="Guerrero-Gonzalez Mde L."/>
            <person name="Flores J."/>
        </authorList>
    </citation>
    <scope>NUCLEOTIDE SEQUENCE</scope>
    <source>
        <tissue evidence="6">Cladode</tissue>
    </source>
</reference>
<proteinExistence type="predicted"/>
<dbReference type="GO" id="GO:0044550">
    <property type="term" value="P:secondary metabolite biosynthetic process"/>
    <property type="evidence" value="ECO:0007669"/>
    <property type="project" value="UniProtKB-ARBA"/>
</dbReference>
<feature type="site" description="Lowers pKa of active site Tyr" evidence="4">
    <location>
        <position position="110"/>
    </location>
</feature>
<evidence type="ECO:0000256" key="4">
    <source>
        <dbReference type="PIRSR" id="PIRSR000097-3"/>
    </source>
</evidence>
<dbReference type="InterPro" id="IPR020471">
    <property type="entry name" value="AKR"/>
</dbReference>
<dbReference type="PIRSF" id="PIRSF000097">
    <property type="entry name" value="AKR"/>
    <property type="match status" value="1"/>
</dbReference>
<dbReference type="EMBL" id="GISG01261092">
    <property type="protein sequence ID" value="MBA4673900.1"/>
    <property type="molecule type" value="Transcribed_RNA"/>
</dbReference>
<dbReference type="InterPro" id="IPR023210">
    <property type="entry name" value="NADP_OxRdtase_dom"/>
</dbReference>